<feature type="transmembrane region" description="Helical" evidence="5">
    <location>
        <begin position="64"/>
        <end position="81"/>
    </location>
</feature>
<dbReference type="GO" id="GO:0016020">
    <property type="term" value="C:membrane"/>
    <property type="evidence" value="ECO:0007669"/>
    <property type="project" value="UniProtKB-SubCell"/>
</dbReference>
<evidence type="ECO:0000256" key="4">
    <source>
        <dbReference type="ARBA" id="ARBA00023136"/>
    </source>
</evidence>
<reference evidence="7" key="1">
    <citation type="submission" date="2011-06" db="EMBL/GenBank/DDBJ databases">
        <title>Complete genome sequence of Paenibacillus mucilaginosus KNP414.</title>
        <authorList>
            <person name="Wang J."/>
            <person name="Hu S."/>
            <person name="Hu X."/>
            <person name="Zhang B."/>
            <person name="Dong D."/>
            <person name="Zhang S."/>
            <person name="Zhao K."/>
            <person name="Wu D."/>
        </authorList>
    </citation>
    <scope>NUCLEOTIDE SEQUENCE [LARGE SCALE GENOMIC DNA]</scope>
    <source>
        <strain evidence="7">KNP414</strain>
    </source>
</reference>
<dbReference type="PANTHER" id="PTHR30249:SF0">
    <property type="entry name" value="PLASTIDAL GLYCOLATE_GLYCERATE TRANSLOCATOR 1, CHLOROPLASTIC"/>
    <property type="match status" value="1"/>
</dbReference>
<keyword evidence="3 5" id="KW-1133">Transmembrane helix</keyword>
<feature type="transmembrane region" description="Helical" evidence="5">
    <location>
        <begin position="93"/>
        <end position="117"/>
    </location>
</feature>
<dbReference type="PANTHER" id="PTHR30249">
    <property type="entry name" value="PUTATIVE SEROTONIN TRANSPORTER"/>
    <property type="match status" value="1"/>
</dbReference>
<dbReference type="PATRIC" id="fig|1036673.3.peg.2678"/>
<name>F8F5R9_PAEMK</name>
<evidence type="ECO:0000313" key="7">
    <source>
        <dbReference type="Proteomes" id="UP000006620"/>
    </source>
</evidence>
<dbReference type="AlphaFoldDB" id="F8F5R9"/>
<evidence type="ECO:0000313" key="6">
    <source>
        <dbReference type="EMBL" id="AEI41483.1"/>
    </source>
</evidence>
<evidence type="ECO:0000256" key="2">
    <source>
        <dbReference type="ARBA" id="ARBA00022692"/>
    </source>
</evidence>
<dbReference type="EMBL" id="CP002869">
    <property type="protein sequence ID" value="AEI41483.1"/>
    <property type="molecule type" value="Genomic_DNA"/>
</dbReference>
<keyword evidence="2 5" id="KW-0812">Transmembrane</keyword>
<feature type="transmembrane region" description="Helical" evidence="5">
    <location>
        <begin position="34"/>
        <end position="52"/>
    </location>
</feature>
<gene>
    <name evidence="6" type="ordered locus">KNP414_02925</name>
</gene>
<evidence type="ECO:0000256" key="5">
    <source>
        <dbReference type="SAM" id="Phobius"/>
    </source>
</evidence>
<feature type="transmembrane region" description="Helical" evidence="5">
    <location>
        <begin position="149"/>
        <end position="171"/>
    </location>
</feature>
<evidence type="ECO:0000256" key="3">
    <source>
        <dbReference type="ARBA" id="ARBA00022989"/>
    </source>
</evidence>
<dbReference type="KEGG" id="pms:KNP414_02925"/>
<feature type="transmembrane region" description="Helical" evidence="5">
    <location>
        <begin position="209"/>
        <end position="229"/>
    </location>
</feature>
<dbReference type="RefSeq" id="WP_013916644.1">
    <property type="nucleotide sequence ID" value="NC_015690.1"/>
</dbReference>
<feature type="transmembrane region" description="Helical" evidence="5">
    <location>
        <begin position="178"/>
        <end position="197"/>
    </location>
</feature>
<keyword evidence="4 5" id="KW-0472">Membrane</keyword>
<reference evidence="6 7" key="2">
    <citation type="journal article" date="2013" name="Genome Announc.">
        <title>Genome Sequence of Growth-Improving Paenibacillus mucilaginosus Strain KNP414.</title>
        <authorList>
            <person name="Lu J.J."/>
            <person name="Wang J.F."/>
            <person name="Hu X.F."/>
        </authorList>
    </citation>
    <scope>NUCLEOTIDE SEQUENCE [LARGE SCALE GENOMIC DNA]</scope>
    <source>
        <strain evidence="6 7">KNP414</strain>
    </source>
</reference>
<feature type="transmembrane region" description="Helical" evidence="5">
    <location>
        <begin position="6"/>
        <end position="27"/>
    </location>
</feature>
<organism evidence="6 7">
    <name type="scientific">Paenibacillus mucilaginosus (strain KNP414)</name>
    <dbReference type="NCBI Taxonomy" id="1036673"/>
    <lineage>
        <taxon>Bacteria</taxon>
        <taxon>Bacillati</taxon>
        <taxon>Bacillota</taxon>
        <taxon>Bacilli</taxon>
        <taxon>Bacillales</taxon>
        <taxon>Paenibacillaceae</taxon>
        <taxon>Paenibacillus</taxon>
    </lineage>
</organism>
<accession>F8F5R9</accession>
<dbReference type="Proteomes" id="UP000006620">
    <property type="component" value="Chromosome"/>
</dbReference>
<evidence type="ECO:0000256" key="1">
    <source>
        <dbReference type="ARBA" id="ARBA00004141"/>
    </source>
</evidence>
<dbReference type="HOGENOM" id="CLU_082099_0_1_9"/>
<proteinExistence type="predicted"/>
<protein>
    <submittedName>
        <fullName evidence="6">LrgB family protein</fullName>
    </submittedName>
</protein>
<comment type="subcellular location">
    <subcellularLocation>
        <location evidence="1">Membrane</location>
        <topology evidence="1">Multi-pass membrane protein</topology>
    </subcellularLocation>
</comment>
<dbReference type="InterPro" id="IPR007300">
    <property type="entry name" value="CidB/LrgB"/>
</dbReference>
<sequence>MSIREFAEQPLFGIAVTILSYALALGLQRRWKALHPLLTCSVLIMLVLYGLRLPYEVYRQGGEYILFLLGPATVALGVPLYKHAQRIGQNVLPILSGVTAGSVAALLLAAGLVWALGGSRELLISMMPKSVTSPVAIEVSRQAGGFPELTAVLTVLTGLTGSLFGPAFLRLGGVRDDIAVGTAIGTSSHGIGTARIIRDSELAGSVSGFAMGAAAIITSLLFIPLYAWLQ</sequence>
<dbReference type="Pfam" id="PF04172">
    <property type="entry name" value="LrgB"/>
    <property type="match status" value="1"/>
</dbReference>